<dbReference type="RefSeq" id="XP_065648213.1">
    <property type="nucleotide sequence ID" value="XM_065792141.1"/>
</dbReference>
<evidence type="ECO:0000256" key="2">
    <source>
        <dbReference type="ARBA" id="ARBA00008661"/>
    </source>
</evidence>
<keyword evidence="4" id="KW-0808">Transferase</keyword>
<evidence type="ECO:0000256" key="5">
    <source>
        <dbReference type="ARBA" id="ARBA00022692"/>
    </source>
</evidence>
<organism evidence="11 12">
    <name type="scientific">Hydra vulgaris</name>
    <name type="common">Hydra</name>
    <name type="synonym">Hydra attenuata</name>
    <dbReference type="NCBI Taxonomy" id="6087"/>
    <lineage>
        <taxon>Eukaryota</taxon>
        <taxon>Metazoa</taxon>
        <taxon>Cnidaria</taxon>
        <taxon>Hydrozoa</taxon>
        <taxon>Hydroidolina</taxon>
        <taxon>Anthoathecata</taxon>
        <taxon>Aplanulata</taxon>
        <taxon>Hydridae</taxon>
        <taxon>Hydra</taxon>
    </lineage>
</organism>
<gene>
    <name evidence="12" type="primary">LOC100210954</name>
</gene>
<comment type="similarity">
    <text evidence="2 10">Belongs to the glycosyltransferase 31 family.</text>
</comment>
<evidence type="ECO:0000256" key="9">
    <source>
        <dbReference type="ARBA" id="ARBA00023136"/>
    </source>
</evidence>
<keyword evidence="3 10" id="KW-0328">Glycosyltransferase</keyword>
<protein>
    <recommendedName>
        <fullName evidence="10">Hexosyltransferase</fullName>
        <ecNumber evidence="10">2.4.1.-</ecNumber>
    </recommendedName>
</protein>
<dbReference type="PANTHER" id="PTHR11214:SF365">
    <property type="entry name" value="HEXOSYLTRANSFERASE"/>
    <property type="match status" value="1"/>
</dbReference>
<keyword evidence="11" id="KW-1185">Reference proteome</keyword>
<keyword evidence="5" id="KW-0812">Transmembrane</keyword>
<dbReference type="Proteomes" id="UP001652625">
    <property type="component" value="Chromosome 03"/>
</dbReference>
<evidence type="ECO:0000256" key="1">
    <source>
        <dbReference type="ARBA" id="ARBA00004323"/>
    </source>
</evidence>
<dbReference type="EC" id="2.4.1.-" evidence="10"/>
<evidence type="ECO:0000256" key="10">
    <source>
        <dbReference type="RuleBase" id="RU363063"/>
    </source>
</evidence>
<evidence type="ECO:0000256" key="8">
    <source>
        <dbReference type="ARBA" id="ARBA00023034"/>
    </source>
</evidence>
<evidence type="ECO:0000256" key="3">
    <source>
        <dbReference type="ARBA" id="ARBA00022676"/>
    </source>
</evidence>
<dbReference type="Gene3D" id="3.90.550.50">
    <property type="match status" value="1"/>
</dbReference>
<keyword evidence="7" id="KW-1133">Transmembrane helix</keyword>
<evidence type="ECO:0000256" key="6">
    <source>
        <dbReference type="ARBA" id="ARBA00022968"/>
    </source>
</evidence>
<evidence type="ECO:0000256" key="4">
    <source>
        <dbReference type="ARBA" id="ARBA00022679"/>
    </source>
</evidence>
<accession>A0ABM4BGT4</accession>
<comment type="subcellular location">
    <subcellularLocation>
        <location evidence="1 10">Golgi apparatus membrane</location>
        <topology evidence="1 10">Single-pass type II membrane protein</topology>
    </subcellularLocation>
</comment>
<proteinExistence type="inferred from homology"/>
<sequence length="375" mass="43643">MIRWKFLTLSRKKKIMFLLMLLLLLLVATINTRYKVLKMIDKNSFMYFNQTEKESEIITNNLYKTQLLNLTEINDLIPTAIKTMQSTKQKNTLAKEMEILSHIIFDSVEKNDAIVYTTVIIISSHVNYRNRRNMIRESWGNSNNWITNEKYLVVFFVARITDAKATIQMADESKVQKDIVFVDIIEDFYLLTKKVIIELMWAKKNVKFKTLLKGDDDTFINIDNIINFVKSIDITDGYFGNVIYNGRVKRYGRYGMSKIEFENDYYHPYCSGGGFILTNSSVYKMTSIFDLNKVFRIDDAYVGEIAFQAGITARHQRGFYMNNGICKYFKETCVTHPADNPGCNSFLLSRSLINNGKLPRNLRLENYACSDKNVC</sequence>
<reference evidence="12" key="1">
    <citation type="submission" date="2025-08" db="UniProtKB">
        <authorList>
            <consortium name="RefSeq"/>
        </authorList>
    </citation>
    <scope>IDENTIFICATION</scope>
</reference>
<dbReference type="InterPro" id="IPR002659">
    <property type="entry name" value="Glyco_trans_31"/>
</dbReference>
<keyword evidence="9" id="KW-0472">Membrane</keyword>
<keyword evidence="8 10" id="KW-0333">Golgi apparatus</keyword>
<dbReference type="GeneID" id="100210954"/>
<keyword evidence="6" id="KW-0735">Signal-anchor</keyword>
<dbReference type="Pfam" id="PF01762">
    <property type="entry name" value="Galactosyl_T"/>
    <property type="match status" value="1"/>
</dbReference>
<evidence type="ECO:0000313" key="12">
    <source>
        <dbReference type="RefSeq" id="XP_065648213.1"/>
    </source>
</evidence>
<name>A0ABM4BGT4_HYDVU</name>
<evidence type="ECO:0000313" key="11">
    <source>
        <dbReference type="Proteomes" id="UP001652625"/>
    </source>
</evidence>
<dbReference type="PANTHER" id="PTHR11214">
    <property type="entry name" value="BETA-1,3-N-ACETYLGLUCOSAMINYLTRANSFERASE"/>
    <property type="match status" value="1"/>
</dbReference>
<evidence type="ECO:0000256" key="7">
    <source>
        <dbReference type="ARBA" id="ARBA00022989"/>
    </source>
</evidence>